<name>A0A6M0H804_9CLOT</name>
<dbReference type="PANTHER" id="PTHR30476:SF0">
    <property type="entry name" value="UPF0234 PROTEIN YAJQ"/>
    <property type="match status" value="1"/>
</dbReference>
<dbReference type="Proteomes" id="UP000481872">
    <property type="component" value="Unassembled WGS sequence"/>
</dbReference>
<comment type="caution">
    <text evidence="4">The sequence shown here is derived from an EMBL/GenBank/DDBJ whole genome shotgun (WGS) entry which is preliminary data.</text>
</comment>
<evidence type="ECO:0000256" key="2">
    <source>
        <dbReference type="ARBA" id="ARBA00093450"/>
    </source>
</evidence>
<dbReference type="InterPro" id="IPR035570">
    <property type="entry name" value="UPF0234_N"/>
</dbReference>
<dbReference type="SUPFAM" id="SSF89963">
    <property type="entry name" value="YajQ-like"/>
    <property type="match status" value="2"/>
</dbReference>
<dbReference type="RefSeq" id="WP_061996041.1">
    <property type="nucleotide sequence ID" value="NZ_JAAGPU010000035.1"/>
</dbReference>
<dbReference type="InterPro" id="IPR036183">
    <property type="entry name" value="YajQ-like_sf"/>
</dbReference>
<protein>
    <recommendedName>
        <fullName evidence="3">Nucleotide-binding protein G3M99_15255</fullName>
    </recommendedName>
</protein>
<gene>
    <name evidence="4" type="ORF">G3M99_15255</name>
</gene>
<comment type="similarity">
    <text evidence="2 3">Belongs to the YajQ family.</text>
</comment>
<dbReference type="InterPro" id="IPR007551">
    <property type="entry name" value="YajQ/Smlt4090-like"/>
</dbReference>
<dbReference type="AlphaFoldDB" id="A0A6M0H804"/>
<dbReference type="InterPro" id="IPR035571">
    <property type="entry name" value="UPF0234-like_C"/>
</dbReference>
<evidence type="ECO:0000256" key="1">
    <source>
        <dbReference type="ARBA" id="ARBA00022741"/>
    </source>
</evidence>
<evidence type="ECO:0000256" key="3">
    <source>
        <dbReference type="HAMAP-Rule" id="MF_00632"/>
    </source>
</evidence>
<dbReference type="NCBIfam" id="NF003819">
    <property type="entry name" value="PRK05412.1"/>
    <property type="match status" value="1"/>
</dbReference>
<keyword evidence="5" id="KW-1185">Reference proteome</keyword>
<organism evidence="4 5">
    <name type="scientific">Clostridium senegalense</name>
    <dbReference type="NCBI Taxonomy" id="1465809"/>
    <lineage>
        <taxon>Bacteria</taxon>
        <taxon>Bacillati</taxon>
        <taxon>Bacillota</taxon>
        <taxon>Clostridia</taxon>
        <taxon>Eubacteriales</taxon>
        <taxon>Clostridiaceae</taxon>
        <taxon>Clostridium</taxon>
    </lineage>
</organism>
<dbReference type="HAMAP" id="MF_00632">
    <property type="entry name" value="UPF0234"/>
    <property type="match status" value="1"/>
</dbReference>
<evidence type="ECO:0000313" key="5">
    <source>
        <dbReference type="Proteomes" id="UP000481872"/>
    </source>
</evidence>
<accession>A0A6M0H804</accession>
<keyword evidence="1 3" id="KW-0547">Nucleotide-binding</keyword>
<dbReference type="CDD" id="cd11740">
    <property type="entry name" value="YajQ_like"/>
    <property type="match status" value="1"/>
</dbReference>
<dbReference type="GO" id="GO:0005829">
    <property type="term" value="C:cytosol"/>
    <property type="evidence" value="ECO:0007669"/>
    <property type="project" value="TreeGrafter"/>
</dbReference>
<dbReference type="Pfam" id="PF04461">
    <property type="entry name" value="YajQ"/>
    <property type="match status" value="1"/>
</dbReference>
<dbReference type="EMBL" id="JAAGPU010000035">
    <property type="protein sequence ID" value="NEU06183.1"/>
    <property type="molecule type" value="Genomic_DNA"/>
</dbReference>
<evidence type="ECO:0000313" key="4">
    <source>
        <dbReference type="EMBL" id="NEU06183.1"/>
    </source>
</evidence>
<dbReference type="PANTHER" id="PTHR30476">
    <property type="entry name" value="UPF0234 PROTEIN YAJQ"/>
    <property type="match status" value="1"/>
</dbReference>
<dbReference type="GO" id="GO:0000166">
    <property type="term" value="F:nucleotide binding"/>
    <property type="evidence" value="ECO:0007669"/>
    <property type="project" value="UniProtKB-UniRule"/>
</dbReference>
<sequence length="163" mass="18225">MASNYSFDVVSEVNMQEVDNAINQALKEISQRYDFKGSKTAIELGKDEIKIVSDDEYKLNAVIDILKGKFIKRGVSPKALELGKIENGSLGAAKANAKIINGISKEKAKELVSEIKSSKIKVQTQILDNQLRVTGKDKDDLQQTIQLLKSKDFDIDLQFTNYR</sequence>
<reference evidence="4 5" key="1">
    <citation type="submission" date="2020-02" db="EMBL/GenBank/DDBJ databases">
        <title>Genome assembly of a novel Clostridium senegalense strain.</title>
        <authorList>
            <person name="Gupta T.B."/>
            <person name="Jauregui R."/>
            <person name="Maclean P."/>
            <person name="Nawarathana A."/>
            <person name="Brightwell G."/>
        </authorList>
    </citation>
    <scope>NUCLEOTIDE SEQUENCE [LARGE SCALE GENOMIC DNA]</scope>
    <source>
        <strain evidence="4 5">AGRFS4</strain>
    </source>
</reference>
<proteinExistence type="inferred from homology"/>
<comment type="function">
    <text evidence="3">Nucleotide-binding protein.</text>
</comment>
<dbReference type="Gene3D" id="3.30.70.990">
    <property type="entry name" value="YajQ-like, domain 2"/>
    <property type="match status" value="1"/>
</dbReference>
<dbReference type="Gene3D" id="3.30.70.860">
    <property type="match status" value="1"/>
</dbReference>